<keyword evidence="7" id="KW-0695">RNA-directed DNA polymerase</keyword>
<keyword evidence="5" id="KW-0460">Magnesium</keyword>
<dbReference type="AlphaFoldDB" id="A0A371IF57"/>
<evidence type="ECO:0000256" key="6">
    <source>
        <dbReference type="ARBA" id="ARBA00022908"/>
    </source>
</evidence>
<evidence type="ECO:0000256" key="1">
    <source>
        <dbReference type="ARBA" id="ARBA00022722"/>
    </source>
</evidence>
<keyword evidence="1" id="KW-0540">Nuclease</keyword>
<evidence type="ECO:0000256" key="9">
    <source>
        <dbReference type="ARBA" id="ARBA00023172"/>
    </source>
</evidence>
<keyword evidence="3" id="KW-0255">Endonuclease</keyword>
<proteinExistence type="predicted"/>
<feature type="non-terminal residue" evidence="10">
    <location>
        <position position="1"/>
    </location>
</feature>
<keyword evidence="8" id="KW-0239">DNA-directed DNA polymerase</keyword>
<gene>
    <name evidence="10" type="ORF">CR513_01350</name>
</gene>
<protein>
    <recommendedName>
        <fullName evidence="12">Integrase catalytic domain-containing protein</fullName>
    </recommendedName>
</protein>
<organism evidence="10 11">
    <name type="scientific">Mucuna pruriens</name>
    <name type="common">Velvet bean</name>
    <name type="synonym">Dolichos pruriens</name>
    <dbReference type="NCBI Taxonomy" id="157652"/>
    <lineage>
        <taxon>Eukaryota</taxon>
        <taxon>Viridiplantae</taxon>
        <taxon>Streptophyta</taxon>
        <taxon>Embryophyta</taxon>
        <taxon>Tracheophyta</taxon>
        <taxon>Spermatophyta</taxon>
        <taxon>Magnoliopsida</taxon>
        <taxon>eudicotyledons</taxon>
        <taxon>Gunneridae</taxon>
        <taxon>Pentapetalae</taxon>
        <taxon>rosids</taxon>
        <taxon>fabids</taxon>
        <taxon>Fabales</taxon>
        <taxon>Fabaceae</taxon>
        <taxon>Papilionoideae</taxon>
        <taxon>50 kb inversion clade</taxon>
        <taxon>NPAAA clade</taxon>
        <taxon>indigoferoid/millettioid clade</taxon>
        <taxon>Phaseoleae</taxon>
        <taxon>Mucuna</taxon>
    </lineage>
</organism>
<keyword evidence="6" id="KW-0229">DNA integration</keyword>
<dbReference type="GO" id="GO:0003887">
    <property type="term" value="F:DNA-directed DNA polymerase activity"/>
    <property type="evidence" value="ECO:0007669"/>
    <property type="project" value="UniProtKB-KW"/>
</dbReference>
<dbReference type="GO" id="GO:0003676">
    <property type="term" value="F:nucleic acid binding"/>
    <property type="evidence" value="ECO:0007669"/>
    <property type="project" value="InterPro"/>
</dbReference>
<dbReference type="GO" id="GO:0016787">
    <property type="term" value="F:hydrolase activity"/>
    <property type="evidence" value="ECO:0007669"/>
    <property type="project" value="UniProtKB-KW"/>
</dbReference>
<dbReference type="GO" id="GO:0015074">
    <property type="term" value="P:DNA integration"/>
    <property type="evidence" value="ECO:0007669"/>
    <property type="project" value="UniProtKB-KW"/>
</dbReference>
<evidence type="ECO:0000313" key="10">
    <source>
        <dbReference type="EMBL" id="RDY13692.1"/>
    </source>
</evidence>
<evidence type="ECO:0000256" key="3">
    <source>
        <dbReference type="ARBA" id="ARBA00022759"/>
    </source>
</evidence>
<dbReference type="InterPro" id="IPR012337">
    <property type="entry name" value="RNaseH-like_sf"/>
</dbReference>
<name>A0A371IF57_MUCPR</name>
<reference evidence="10" key="1">
    <citation type="submission" date="2018-05" db="EMBL/GenBank/DDBJ databases">
        <title>Draft genome of Mucuna pruriens seed.</title>
        <authorList>
            <person name="Nnadi N.E."/>
            <person name="Vos R."/>
            <person name="Hasami M.H."/>
            <person name="Devisetty U.K."/>
            <person name="Aguiy J.C."/>
        </authorList>
    </citation>
    <scope>NUCLEOTIDE SEQUENCE [LARGE SCALE GENOMIC DNA]</scope>
    <source>
        <strain evidence="10">JCA_2017</strain>
    </source>
</reference>
<comment type="caution">
    <text evidence="10">The sequence shown here is derived from an EMBL/GenBank/DDBJ whole genome shotgun (WGS) entry which is preliminary data.</text>
</comment>
<evidence type="ECO:0008006" key="12">
    <source>
        <dbReference type="Google" id="ProtNLM"/>
    </source>
</evidence>
<evidence type="ECO:0000256" key="7">
    <source>
        <dbReference type="ARBA" id="ARBA00022918"/>
    </source>
</evidence>
<keyword evidence="11" id="KW-1185">Reference proteome</keyword>
<evidence type="ECO:0000256" key="5">
    <source>
        <dbReference type="ARBA" id="ARBA00022842"/>
    </source>
</evidence>
<dbReference type="Gene3D" id="3.30.420.10">
    <property type="entry name" value="Ribonuclease H-like superfamily/Ribonuclease H"/>
    <property type="match status" value="1"/>
</dbReference>
<keyword evidence="2" id="KW-0479">Metal-binding</keyword>
<keyword evidence="9" id="KW-0233">DNA recombination</keyword>
<dbReference type="OrthoDB" id="913584at2759"/>
<dbReference type="GO" id="GO:0003964">
    <property type="term" value="F:RNA-directed DNA polymerase activity"/>
    <property type="evidence" value="ECO:0007669"/>
    <property type="project" value="UniProtKB-KW"/>
</dbReference>
<dbReference type="EMBL" id="QJKJ01000223">
    <property type="protein sequence ID" value="RDY13692.1"/>
    <property type="molecule type" value="Genomic_DNA"/>
</dbReference>
<keyword evidence="4" id="KW-0378">Hydrolase</keyword>
<dbReference type="GO" id="GO:0004519">
    <property type="term" value="F:endonuclease activity"/>
    <property type="evidence" value="ECO:0007669"/>
    <property type="project" value="UniProtKB-KW"/>
</dbReference>
<evidence type="ECO:0000256" key="2">
    <source>
        <dbReference type="ARBA" id="ARBA00022723"/>
    </source>
</evidence>
<dbReference type="PANTHER" id="PTHR42648">
    <property type="entry name" value="TRANSPOSASE, PUTATIVE-RELATED"/>
    <property type="match status" value="1"/>
</dbReference>
<sequence length="96" mass="11144">MAKDRSIFKDIDKSFEIKVRLGNGSIVESKGNNTIMTNEDIVTQQQQKFKALLEKQSGKYIKVLRSDHSKEYNSYEFDRFCEDEGVERQLTVAYSP</sequence>
<evidence type="ECO:0000256" key="8">
    <source>
        <dbReference type="ARBA" id="ARBA00022932"/>
    </source>
</evidence>
<dbReference type="GO" id="GO:0046872">
    <property type="term" value="F:metal ion binding"/>
    <property type="evidence" value="ECO:0007669"/>
    <property type="project" value="UniProtKB-KW"/>
</dbReference>
<keyword evidence="8" id="KW-0808">Transferase</keyword>
<accession>A0A371IF57</accession>
<dbReference type="PANTHER" id="PTHR42648:SF11">
    <property type="entry name" value="TRANSPOSON TY4-P GAG-POL POLYPROTEIN"/>
    <property type="match status" value="1"/>
</dbReference>
<dbReference type="GO" id="GO:0006310">
    <property type="term" value="P:DNA recombination"/>
    <property type="evidence" value="ECO:0007669"/>
    <property type="project" value="UniProtKB-KW"/>
</dbReference>
<dbReference type="SUPFAM" id="SSF53098">
    <property type="entry name" value="Ribonuclease H-like"/>
    <property type="match status" value="1"/>
</dbReference>
<dbReference type="InterPro" id="IPR036397">
    <property type="entry name" value="RNaseH_sf"/>
</dbReference>
<dbReference type="InterPro" id="IPR039537">
    <property type="entry name" value="Retrotran_Ty1/copia-like"/>
</dbReference>
<keyword evidence="8" id="KW-0548">Nucleotidyltransferase</keyword>
<dbReference type="Proteomes" id="UP000257109">
    <property type="component" value="Unassembled WGS sequence"/>
</dbReference>
<evidence type="ECO:0000256" key="4">
    <source>
        <dbReference type="ARBA" id="ARBA00022801"/>
    </source>
</evidence>
<evidence type="ECO:0000313" key="11">
    <source>
        <dbReference type="Proteomes" id="UP000257109"/>
    </source>
</evidence>